<sequence>MSARERSIEVTAEDAAALAAKAFSSPTSSAGTRPTITINTPSSSSSASVKKRISNLIKLRTPKTNKTSPSSQQSTPTVGVSTTTGSTRTTINNNASSSRDVCDGDTTASEILARPYYAPSLQIISSTTNDVDNFSFNSESMGQTPTPTVCSLDTVKASNRQQQVPQQQQMGEENANKNKSPWKKLKQFIGIPQSTSTAGRKQLGEIDPGEDSPPIPRTHSKSEDFRNNDNGEPSSVTSPPSRRRIASMDFPSKAQFRNKQQKQSSKQVVVKQERQTMLDDALRGRLDGMDYLSLGPANLISLERQPSGSKSDASCTPWEPAPSFSFAGRSTHYSTKQMVTDMMWNATAGRKSPEIVLEGFFRDDRWIVTLDVPPPREQQYANWNSTAAPATTTATNSCTVVDVDDASNYLFCSGENHQSPERCNYSPEQLPLMQLTDEEEHSHSTTEEIIPRHKLWGSMWGAENKPPPKPSLMSSVEDVDQSGENILEMAASCSVPIDVDEDTFMISNALHLQAVHDLASVPLQHGRFDEAMLIFNKLLRGIQIQEEDPLRHLEGVTLHNMTVILMWQDKYEEALESIGKAIQARLQFLPDKHPDIAVSLVRQGYAYFAVEKFDLAEASFLAAGDIFVDGNICKAKVLSNLGVARYQRGDDTGALKNFTDALEIQRMWLQGAVRREANVFGAAVILGNMGKIHIKRGDYDLAVSVYEEALLLQTTIFRADDDTVLACLVSLALAWAFNAQPQKAVQILSGVLRSQIKRFGPGTPITVETTGTIGFLHFGLGNYEDALKCCAPVLKWQKANLDAGHPALRKTKDIMKRIKKSVQAVWV</sequence>
<evidence type="ECO:0000313" key="5">
    <source>
        <dbReference type="EMBL" id="CAB9506626.1"/>
    </source>
</evidence>
<dbReference type="Proteomes" id="UP001153069">
    <property type="component" value="Unassembled WGS sequence"/>
</dbReference>
<dbReference type="AlphaFoldDB" id="A0A9N8DTS2"/>
<dbReference type="Pfam" id="PF13374">
    <property type="entry name" value="TPR_10"/>
    <property type="match status" value="1"/>
</dbReference>
<keyword evidence="6" id="KW-1185">Reference proteome</keyword>
<evidence type="ECO:0000256" key="1">
    <source>
        <dbReference type="ARBA" id="ARBA00022737"/>
    </source>
</evidence>
<evidence type="ECO:0000313" key="6">
    <source>
        <dbReference type="Proteomes" id="UP001153069"/>
    </source>
</evidence>
<feature type="compositionally biased region" description="Polar residues" evidence="4">
    <location>
        <begin position="24"/>
        <end position="41"/>
    </location>
</feature>
<feature type="compositionally biased region" description="Basic and acidic residues" evidence="4">
    <location>
        <begin position="220"/>
        <end position="229"/>
    </location>
</feature>
<name>A0A9N8DTS2_9STRA</name>
<reference evidence="5" key="1">
    <citation type="submission" date="2020-06" db="EMBL/GenBank/DDBJ databases">
        <authorList>
            <consortium name="Plant Systems Biology data submission"/>
        </authorList>
    </citation>
    <scope>NUCLEOTIDE SEQUENCE</scope>
    <source>
        <strain evidence="5">D6</strain>
    </source>
</reference>
<dbReference type="InterPro" id="IPR019734">
    <property type="entry name" value="TPR_rpt"/>
</dbReference>
<dbReference type="PANTHER" id="PTHR45641">
    <property type="entry name" value="TETRATRICOPEPTIDE REPEAT PROTEIN (AFU_ORTHOLOGUE AFUA_6G03870)"/>
    <property type="match status" value="1"/>
</dbReference>
<gene>
    <name evidence="5" type="ORF">SEMRO_273_G105140.1</name>
</gene>
<dbReference type="Gene3D" id="1.25.40.10">
    <property type="entry name" value="Tetratricopeptide repeat domain"/>
    <property type="match status" value="2"/>
</dbReference>
<evidence type="ECO:0000256" key="4">
    <source>
        <dbReference type="SAM" id="MobiDB-lite"/>
    </source>
</evidence>
<evidence type="ECO:0000256" key="3">
    <source>
        <dbReference type="PROSITE-ProRule" id="PRU00339"/>
    </source>
</evidence>
<feature type="region of interest" description="Disordered" evidence="4">
    <location>
        <begin position="157"/>
        <end position="272"/>
    </location>
</feature>
<keyword evidence="1" id="KW-0677">Repeat</keyword>
<feature type="repeat" description="TPR" evidence="3">
    <location>
        <begin position="683"/>
        <end position="716"/>
    </location>
</feature>
<feature type="region of interest" description="Disordered" evidence="4">
    <location>
        <begin position="20"/>
        <end position="103"/>
    </location>
</feature>
<dbReference type="SUPFAM" id="SSF48452">
    <property type="entry name" value="TPR-like"/>
    <property type="match status" value="1"/>
</dbReference>
<accession>A0A9N8DTS2</accession>
<feature type="compositionally biased region" description="Low complexity" evidence="4">
    <location>
        <begin position="261"/>
        <end position="270"/>
    </location>
</feature>
<feature type="compositionally biased region" description="Low complexity" evidence="4">
    <location>
        <begin position="67"/>
        <end position="90"/>
    </location>
</feature>
<dbReference type="InterPro" id="IPR011990">
    <property type="entry name" value="TPR-like_helical_dom_sf"/>
</dbReference>
<proteinExistence type="predicted"/>
<evidence type="ECO:0000256" key="2">
    <source>
        <dbReference type="ARBA" id="ARBA00022803"/>
    </source>
</evidence>
<comment type="caution">
    <text evidence="5">The sequence shown here is derived from an EMBL/GenBank/DDBJ whole genome shotgun (WGS) entry which is preliminary data.</text>
</comment>
<dbReference type="PANTHER" id="PTHR45641:SF19">
    <property type="entry name" value="NEPHROCYSTIN-3"/>
    <property type="match status" value="1"/>
</dbReference>
<keyword evidence="2 3" id="KW-0802">TPR repeat</keyword>
<organism evidence="5 6">
    <name type="scientific">Seminavis robusta</name>
    <dbReference type="NCBI Taxonomy" id="568900"/>
    <lineage>
        <taxon>Eukaryota</taxon>
        <taxon>Sar</taxon>
        <taxon>Stramenopiles</taxon>
        <taxon>Ochrophyta</taxon>
        <taxon>Bacillariophyta</taxon>
        <taxon>Bacillariophyceae</taxon>
        <taxon>Bacillariophycidae</taxon>
        <taxon>Naviculales</taxon>
        <taxon>Naviculaceae</taxon>
        <taxon>Seminavis</taxon>
    </lineage>
</organism>
<dbReference type="Pfam" id="PF13176">
    <property type="entry name" value="TPR_7"/>
    <property type="match status" value="1"/>
</dbReference>
<protein>
    <submittedName>
        <fullName evidence="5">Repeat-containing protein</fullName>
    </submittedName>
</protein>
<dbReference type="OrthoDB" id="45117at2759"/>
<dbReference type="EMBL" id="CAICTM010000272">
    <property type="protein sequence ID" value="CAB9506626.1"/>
    <property type="molecule type" value="Genomic_DNA"/>
</dbReference>
<dbReference type="PROSITE" id="PS50005">
    <property type="entry name" value="TPR"/>
    <property type="match status" value="1"/>
</dbReference>
<dbReference type="SMART" id="SM00028">
    <property type="entry name" value="TPR"/>
    <property type="match status" value="5"/>
</dbReference>